<evidence type="ECO:0000256" key="8">
    <source>
        <dbReference type="ARBA" id="ARBA00023136"/>
    </source>
</evidence>
<evidence type="ECO:0000256" key="7">
    <source>
        <dbReference type="ARBA" id="ARBA00022989"/>
    </source>
</evidence>
<evidence type="ECO:0000256" key="5">
    <source>
        <dbReference type="ARBA" id="ARBA00022692"/>
    </source>
</evidence>
<comment type="similarity">
    <text evidence="4">Belongs to the TMEM43 family.</text>
</comment>
<evidence type="ECO:0000256" key="9">
    <source>
        <dbReference type="ARBA" id="ARBA00023242"/>
    </source>
</evidence>
<dbReference type="AlphaFoldDB" id="A0ABD3UZG1"/>
<feature type="transmembrane region" description="Helical" evidence="10">
    <location>
        <begin position="307"/>
        <end position="326"/>
    </location>
</feature>
<evidence type="ECO:0000256" key="2">
    <source>
        <dbReference type="ARBA" id="ARBA00004259"/>
    </source>
</evidence>
<evidence type="ECO:0000256" key="1">
    <source>
        <dbReference type="ARBA" id="ARBA00004127"/>
    </source>
</evidence>
<comment type="caution">
    <text evidence="11">The sequence shown here is derived from an EMBL/GenBank/DDBJ whole genome shotgun (WGS) entry which is preliminary data.</text>
</comment>
<keyword evidence="7 10" id="KW-1133">Transmembrane helix</keyword>
<evidence type="ECO:0000256" key="6">
    <source>
        <dbReference type="ARBA" id="ARBA00022824"/>
    </source>
</evidence>
<keyword evidence="8 10" id="KW-0472">Membrane</keyword>
<evidence type="ECO:0000256" key="3">
    <source>
        <dbReference type="ARBA" id="ARBA00004586"/>
    </source>
</evidence>
<evidence type="ECO:0000256" key="4">
    <source>
        <dbReference type="ARBA" id="ARBA00006627"/>
    </source>
</evidence>
<evidence type="ECO:0000313" key="11">
    <source>
        <dbReference type="EMBL" id="KAL3853723.1"/>
    </source>
</evidence>
<comment type="subcellular location">
    <subcellularLocation>
        <location evidence="1">Endomembrane system</location>
        <topology evidence="1">Multi-pass membrane protein</topology>
    </subcellularLocation>
    <subcellularLocation>
        <location evidence="3">Endoplasmic reticulum membrane</location>
    </subcellularLocation>
    <subcellularLocation>
        <location evidence="2">Nucleus envelope</location>
    </subcellularLocation>
</comment>
<evidence type="ECO:0000256" key="10">
    <source>
        <dbReference type="SAM" id="Phobius"/>
    </source>
</evidence>
<sequence length="416" mass="46835">MDNQKADTSTSNAGISQRIGNFFFGILLGLALLAFGFALLVWNEGHAVKAFKSLDEGLNIVISLKNIDEVDQENNGKLVHLIGPLGTDKALQYERYGVSVHAVKLKSVGEMYQWVEHEDKIEYNKKGFKKVERTYSYSKEWRSEVINCSTFHETFNQKHIYPTLLPSHLQWTIEAFNVSVGQFRLSKGLISRISEFHPLPPSYLHPPQDSQVILHDGAFYWKVYCSDPLHPEIGDLRARLEYAGISGESLLGSATMVTIVAKQLGSELVPYKTLAGDELEMLYFGQLLPKIFDMEIFKKEKNHRTRLTWAIRFSGGLLVFIGNALLSDWTPVSSKLIVINEKLMNLASIICGHVYMGVNFLNLTAMILSISMSFYAVGMGIGGYRPLQGFFVLLIGQTPLILLIIATRKSWKPKHD</sequence>
<accession>A0ABD3UZG1</accession>
<keyword evidence="9" id="KW-0539">Nucleus</keyword>
<evidence type="ECO:0000313" key="12">
    <source>
        <dbReference type="Proteomes" id="UP001634394"/>
    </source>
</evidence>
<dbReference type="Proteomes" id="UP001634394">
    <property type="component" value="Unassembled WGS sequence"/>
</dbReference>
<keyword evidence="5 10" id="KW-0812">Transmembrane</keyword>
<dbReference type="GO" id="GO:0005635">
    <property type="term" value="C:nuclear envelope"/>
    <property type="evidence" value="ECO:0007669"/>
    <property type="project" value="UniProtKB-SubCell"/>
</dbReference>
<dbReference type="EMBL" id="JBJQND010000015">
    <property type="protein sequence ID" value="KAL3853723.1"/>
    <property type="molecule type" value="Genomic_DNA"/>
</dbReference>
<dbReference type="GO" id="GO:0005789">
    <property type="term" value="C:endoplasmic reticulum membrane"/>
    <property type="evidence" value="ECO:0007669"/>
    <property type="project" value="UniProtKB-SubCell"/>
</dbReference>
<feature type="transmembrane region" description="Helical" evidence="10">
    <location>
        <begin position="346"/>
        <end position="377"/>
    </location>
</feature>
<gene>
    <name evidence="11" type="ORF">ACJMK2_017241</name>
</gene>
<feature type="transmembrane region" description="Helical" evidence="10">
    <location>
        <begin position="389"/>
        <end position="407"/>
    </location>
</feature>
<organism evidence="11 12">
    <name type="scientific">Sinanodonta woodiana</name>
    <name type="common">Chinese pond mussel</name>
    <name type="synonym">Anodonta woodiana</name>
    <dbReference type="NCBI Taxonomy" id="1069815"/>
    <lineage>
        <taxon>Eukaryota</taxon>
        <taxon>Metazoa</taxon>
        <taxon>Spiralia</taxon>
        <taxon>Lophotrochozoa</taxon>
        <taxon>Mollusca</taxon>
        <taxon>Bivalvia</taxon>
        <taxon>Autobranchia</taxon>
        <taxon>Heteroconchia</taxon>
        <taxon>Palaeoheterodonta</taxon>
        <taxon>Unionida</taxon>
        <taxon>Unionoidea</taxon>
        <taxon>Unionidae</taxon>
        <taxon>Unioninae</taxon>
        <taxon>Sinanodonta</taxon>
    </lineage>
</organism>
<dbReference type="PANTHER" id="PTHR13416:SF2">
    <property type="entry name" value="TRANSMEMBRANE PROTEIN 43"/>
    <property type="match status" value="1"/>
</dbReference>
<reference evidence="11 12" key="1">
    <citation type="submission" date="2024-11" db="EMBL/GenBank/DDBJ databases">
        <title>Chromosome-level genome assembly of the freshwater bivalve Anodonta woodiana.</title>
        <authorList>
            <person name="Chen X."/>
        </authorList>
    </citation>
    <scope>NUCLEOTIDE SEQUENCE [LARGE SCALE GENOMIC DNA]</scope>
    <source>
        <strain evidence="11">MN2024</strain>
        <tissue evidence="11">Gills</tissue>
    </source>
</reference>
<dbReference type="PANTHER" id="PTHR13416">
    <property type="match status" value="1"/>
</dbReference>
<dbReference type="InterPro" id="IPR012430">
    <property type="entry name" value="TMEM43_fam"/>
</dbReference>
<feature type="transmembrane region" description="Helical" evidence="10">
    <location>
        <begin position="22"/>
        <end position="42"/>
    </location>
</feature>
<keyword evidence="6" id="KW-0256">Endoplasmic reticulum</keyword>
<name>A0ABD3UZG1_SINWO</name>
<proteinExistence type="inferred from homology"/>
<protein>
    <submittedName>
        <fullName evidence="11">Uncharacterized protein</fullName>
    </submittedName>
</protein>
<dbReference type="Pfam" id="PF07787">
    <property type="entry name" value="TMEM43"/>
    <property type="match status" value="1"/>
</dbReference>
<keyword evidence="12" id="KW-1185">Reference proteome</keyword>